<evidence type="ECO:0000313" key="2">
    <source>
        <dbReference type="Proteomes" id="UP000011996"/>
    </source>
</evidence>
<reference evidence="1 2" key="1">
    <citation type="journal article" date="2013" name="Mar. Genomics">
        <title>Expression of sulfatases in Rhodopirellula baltica and the diversity of sulfatases in the genus Rhodopirellula.</title>
        <authorList>
            <person name="Wegner C.E."/>
            <person name="Richter-Heitmann T."/>
            <person name="Klindworth A."/>
            <person name="Klockow C."/>
            <person name="Richter M."/>
            <person name="Achstetter T."/>
            <person name="Glockner F.O."/>
            <person name="Harder J."/>
        </authorList>
    </citation>
    <scope>NUCLEOTIDE SEQUENCE [LARGE SCALE GENOMIC DNA]</scope>
    <source>
        <strain evidence="1 2">SH398</strain>
    </source>
</reference>
<dbReference type="EMBL" id="ANOF01000155">
    <property type="protein sequence ID" value="EMI24598.1"/>
    <property type="molecule type" value="Genomic_DNA"/>
</dbReference>
<name>M5RZ16_9BACT</name>
<accession>M5RZ16</accession>
<organism evidence="1 2">
    <name type="scientific">Rhodopirellula europaea SH398</name>
    <dbReference type="NCBI Taxonomy" id="1263868"/>
    <lineage>
        <taxon>Bacteria</taxon>
        <taxon>Pseudomonadati</taxon>
        <taxon>Planctomycetota</taxon>
        <taxon>Planctomycetia</taxon>
        <taxon>Pirellulales</taxon>
        <taxon>Pirellulaceae</taxon>
        <taxon>Rhodopirellula</taxon>
    </lineage>
</organism>
<dbReference type="Proteomes" id="UP000011996">
    <property type="component" value="Unassembled WGS sequence"/>
</dbReference>
<protein>
    <submittedName>
        <fullName evidence="1">Uncharacterized protein</fullName>
    </submittedName>
</protein>
<dbReference type="AlphaFoldDB" id="M5RZ16"/>
<sequence length="41" mass="4626">MTGGRGVGMKAEFHAQYVWSPFDLRLTIGDSAFDLRLILKQ</sequence>
<comment type="caution">
    <text evidence="1">The sequence shown here is derived from an EMBL/GenBank/DDBJ whole genome shotgun (WGS) entry which is preliminary data.</text>
</comment>
<dbReference type="PATRIC" id="fig|1263868.3.peg.5402"/>
<proteinExistence type="predicted"/>
<evidence type="ECO:0000313" key="1">
    <source>
        <dbReference type="EMBL" id="EMI24598.1"/>
    </source>
</evidence>
<gene>
    <name evidence="1" type="ORF">RESH_04969</name>
</gene>